<keyword evidence="8" id="KW-0812">Transmembrane</keyword>
<dbReference type="InterPro" id="IPR035965">
    <property type="entry name" value="PAS-like_dom_sf"/>
</dbReference>
<keyword evidence="8" id="KW-0472">Membrane</keyword>
<keyword evidence="3 6" id="KW-0597">Phosphoprotein</keyword>
<protein>
    <recommendedName>
        <fullName evidence="2">histidine kinase</fullName>
        <ecNumber evidence="2">2.7.13.3</ecNumber>
    </recommendedName>
</protein>
<dbReference type="KEGG" id="azz:DEW08_22200"/>
<dbReference type="Gene3D" id="3.40.50.2300">
    <property type="match status" value="1"/>
</dbReference>
<dbReference type="GO" id="GO:0009927">
    <property type="term" value="F:histidine phosphotransfer kinase activity"/>
    <property type="evidence" value="ECO:0007669"/>
    <property type="project" value="TreeGrafter"/>
</dbReference>
<evidence type="ECO:0000256" key="1">
    <source>
        <dbReference type="ARBA" id="ARBA00000085"/>
    </source>
</evidence>
<evidence type="ECO:0000259" key="11">
    <source>
        <dbReference type="PROSITE" id="PS50112"/>
    </source>
</evidence>
<reference evidence="14" key="1">
    <citation type="submission" date="2018-05" db="EMBL/GenBank/DDBJ databases">
        <title>Azospirillum thermophila sp. nov., a novel isolated from hot spring.</title>
        <authorList>
            <person name="Zhao Z."/>
        </authorList>
    </citation>
    <scope>NUCLEOTIDE SEQUENCE [LARGE SCALE GENOMIC DNA]</scope>
    <source>
        <strain evidence="14">CFH 70021</strain>
        <plasmid evidence="14">unnamed1</plasmid>
    </source>
</reference>
<dbReference type="PROSITE" id="PS50110">
    <property type="entry name" value="RESPONSE_REGULATORY"/>
    <property type="match status" value="1"/>
</dbReference>
<comment type="catalytic activity">
    <reaction evidence="1">
        <text>ATP + protein L-histidine = ADP + protein N-phospho-L-histidine.</text>
        <dbReference type="EC" id="2.7.13.3"/>
    </reaction>
</comment>
<feature type="transmembrane region" description="Helical" evidence="8">
    <location>
        <begin position="7"/>
        <end position="27"/>
    </location>
</feature>
<evidence type="ECO:0000256" key="3">
    <source>
        <dbReference type="ARBA" id="ARBA00022553"/>
    </source>
</evidence>
<feature type="domain" description="PAC" evidence="12">
    <location>
        <begin position="755"/>
        <end position="809"/>
    </location>
</feature>
<dbReference type="InterPro" id="IPR036097">
    <property type="entry name" value="HisK_dim/P_sf"/>
</dbReference>
<dbReference type="InterPro" id="IPR003661">
    <property type="entry name" value="HisK_dim/P_dom"/>
</dbReference>
<dbReference type="InterPro" id="IPR003594">
    <property type="entry name" value="HATPase_dom"/>
</dbReference>
<feature type="domain" description="PAS" evidence="11">
    <location>
        <begin position="684"/>
        <end position="754"/>
    </location>
</feature>
<dbReference type="RefSeq" id="WP_109331425.1">
    <property type="nucleotide sequence ID" value="NZ_CP029356.1"/>
</dbReference>
<evidence type="ECO:0000313" key="14">
    <source>
        <dbReference type="Proteomes" id="UP000245629"/>
    </source>
</evidence>
<sequence length="1183" mass="131564">MRLRLPVAVLAAALPLIIFAILMIMMVSQQQQQSVEAVLRQATAASLRAVDERVAVTRSALEMLATSRALENLDQPLFADRMARALRQRLDWVALDLRNREGEVLAFAHGDDPSARPLAGEAIRAQLDAVFRFGESRVSGLLATPEPPQEPTIAVSIPVFGDAGVAYALTAHVRAWALNRALRDQGYPMGWIVALLDENQRFLARTLSEGPTDPVLGTLPDPSVFEGLRRGNPFFFSQSRLGDRVYTAAAVSAATGWTVILGAPATVVERVTHRTTLAVLVGGAAALLLTLAISWSLARSHARREAAERRVVALEASSVAERRSAAILESTTDSVIELDPDWRITFMNERARNLIADGRDLTDRVLWEVFPQAVGSEFEEQYRRAMTEKTPVEFEAYYGPLRCWYAVRAFPSPAGLAVYFQDVTEKRRLAEHLTQYQALLDRVMETLPVGVGVIGADGRVLNLNPAARRIWGGIREVGIERYGEYRGWWHGTGEPVAPQDWAAARAVRHGETSLNEIIDIESFDGVRKTIRHSAVPLQYGGTISGAVTVMEDITQQLAAEQRLKDAVDRATDILESIGDAFYAIDQHWRFTYVNRHALELFGMTRDEMVGRDFFEVFPQIRGSEIHARYSQAMADGQMANFESVSPVLRRWVSFSIYPQQGGGLSVYFRDISTQKEAEALLKDSEQRFRTLADSIPQLAWMARPDGAIFWYNRRWYEYTGSTFEEMRGWGWRSVHHPDHIERVVARFQYSLETGEPWEDTFPMRGRNGEWRRFLSRALPVRDERGNIILWFGTNTDVTEQFEVEEALRRAKEEAEQAAQSKSKFLASASHDLRQPMQSLFLFAGALHGHVQGEKGRAALTHLERGLDMLKSLLDSLLDVSRLDAGVVRPTIESFPIDALLDHIAAGYAPVARSKGLEWRMSGCLHVVRSDRVLLGRMIRNLIENAIRYTEAGSVEVACHVAGDRLRVEVGDTGIGIPEDQLSRIFEEFHQIGNQERDRTQGLGLGLAIVQRISRLLDHPVSVRSVPGRGSTFTIEVPLGEAPPPPDRGQDAEAPGASSGERFAVVVDDDPIVLLGLQTILKDWGYTVLIAGSGDQAMEKLRAGNRTPDIIIADYRLREGEVGTDVILAIRGLFGTEIPAIVVTGETGPECQRDAARHGFGLMYKPVTPRQLSSAMDRYLTVDG</sequence>
<gene>
    <name evidence="13" type="ORF">DEW08_22200</name>
</gene>
<evidence type="ECO:0000256" key="8">
    <source>
        <dbReference type="SAM" id="Phobius"/>
    </source>
</evidence>
<evidence type="ECO:0000256" key="7">
    <source>
        <dbReference type="SAM" id="MobiDB-lite"/>
    </source>
</evidence>
<dbReference type="EC" id="2.7.13.3" evidence="2"/>
<dbReference type="GO" id="GO:0000155">
    <property type="term" value="F:phosphorelay sensor kinase activity"/>
    <property type="evidence" value="ECO:0007669"/>
    <property type="project" value="InterPro"/>
</dbReference>
<dbReference type="GO" id="GO:0005886">
    <property type="term" value="C:plasma membrane"/>
    <property type="evidence" value="ECO:0007669"/>
    <property type="project" value="TreeGrafter"/>
</dbReference>
<dbReference type="PRINTS" id="PR00344">
    <property type="entry name" value="BCTRLSENSOR"/>
</dbReference>
<evidence type="ECO:0000259" key="12">
    <source>
        <dbReference type="PROSITE" id="PS50113"/>
    </source>
</evidence>
<dbReference type="SUPFAM" id="SSF47384">
    <property type="entry name" value="Homodimeric domain of signal transducing histidine kinase"/>
    <property type="match status" value="1"/>
</dbReference>
<dbReference type="Gene3D" id="1.10.287.130">
    <property type="match status" value="1"/>
</dbReference>
<feature type="transmembrane region" description="Helical" evidence="8">
    <location>
        <begin position="277"/>
        <end position="298"/>
    </location>
</feature>
<dbReference type="FunFam" id="3.30.565.10:FF:000049">
    <property type="entry name" value="Two-component sensor histidine kinase"/>
    <property type="match status" value="1"/>
</dbReference>
<dbReference type="PROSITE" id="PS50112">
    <property type="entry name" value="PAS"/>
    <property type="match status" value="2"/>
</dbReference>
<dbReference type="InterPro" id="IPR001610">
    <property type="entry name" value="PAC"/>
</dbReference>
<keyword evidence="13" id="KW-0614">Plasmid</keyword>
<dbReference type="Pfam" id="PF08448">
    <property type="entry name" value="PAS_4"/>
    <property type="match status" value="2"/>
</dbReference>
<dbReference type="InterPro" id="IPR013656">
    <property type="entry name" value="PAS_4"/>
</dbReference>
<dbReference type="Pfam" id="PF08447">
    <property type="entry name" value="PAS_3"/>
    <property type="match status" value="1"/>
</dbReference>
<dbReference type="PANTHER" id="PTHR43047:SF9">
    <property type="entry name" value="HISTIDINE KINASE"/>
    <property type="match status" value="1"/>
</dbReference>
<keyword evidence="8" id="KW-1133">Transmembrane helix</keyword>
<keyword evidence="5 13" id="KW-0418">Kinase</keyword>
<evidence type="ECO:0000256" key="5">
    <source>
        <dbReference type="ARBA" id="ARBA00022777"/>
    </source>
</evidence>
<dbReference type="SUPFAM" id="SSF52172">
    <property type="entry name" value="CheY-like"/>
    <property type="match status" value="1"/>
</dbReference>
<dbReference type="InterPro" id="IPR001789">
    <property type="entry name" value="Sig_transdc_resp-reg_receiver"/>
</dbReference>
<dbReference type="InterPro" id="IPR005467">
    <property type="entry name" value="His_kinase_dom"/>
</dbReference>
<dbReference type="NCBIfam" id="TIGR00229">
    <property type="entry name" value="sensory_box"/>
    <property type="match status" value="2"/>
</dbReference>
<organism evidence="13 14">
    <name type="scientific">Azospirillum thermophilum</name>
    <dbReference type="NCBI Taxonomy" id="2202148"/>
    <lineage>
        <taxon>Bacteria</taxon>
        <taxon>Pseudomonadati</taxon>
        <taxon>Pseudomonadota</taxon>
        <taxon>Alphaproteobacteria</taxon>
        <taxon>Rhodospirillales</taxon>
        <taxon>Azospirillaceae</taxon>
        <taxon>Azospirillum</taxon>
    </lineage>
</organism>
<dbReference type="InterPro" id="IPR036890">
    <property type="entry name" value="HATPase_C_sf"/>
</dbReference>
<evidence type="ECO:0000259" key="9">
    <source>
        <dbReference type="PROSITE" id="PS50109"/>
    </source>
</evidence>
<evidence type="ECO:0000256" key="2">
    <source>
        <dbReference type="ARBA" id="ARBA00012438"/>
    </source>
</evidence>
<feature type="domain" description="Response regulatory" evidence="10">
    <location>
        <begin position="1062"/>
        <end position="1179"/>
    </location>
</feature>
<accession>A0A2S2CWD3</accession>
<dbReference type="SMART" id="SM00091">
    <property type="entry name" value="PAS"/>
    <property type="match status" value="4"/>
</dbReference>
<dbReference type="Gene3D" id="3.30.565.10">
    <property type="entry name" value="Histidine kinase-like ATPase, C-terminal domain"/>
    <property type="match status" value="1"/>
</dbReference>
<dbReference type="PANTHER" id="PTHR43047">
    <property type="entry name" value="TWO-COMPONENT HISTIDINE PROTEIN KINASE"/>
    <property type="match status" value="1"/>
</dbReference>
<dbReference type="PROSITE" id="PS50113">
    <property type="entry name" value="PAC"/>
    <property type="match status" value="1"/>
</dbReference>
<dbReference type="CDD" id="cd00130">
    <property type="entry name" value="PAS"/>
    <property type="match status" value="3"/>
</dbReference>
<geneLocation type="plasmid" evidence="13 14">
    <name>unnamed1</name>
</geneLocation>
<dbReference type="Gene3D" id="3.30.450.20">
    <property type="entry name" value="PAS domain"/>
    <property type="match status" value="4"/>
</dbReference>
<dbReference type="SMART" id="SM00086">
    <property type="entry name" value="PAC"/>
    <property type="match status" value="2"/>
</dbReference>
<dbReference type="InterPro" id="IPR011006">
    <property type="entry name" value="CheY-like_superfamily"/>
</dbReference>
<feature type="domain" description="PAS" evidence="11">
    <location>
        <begin position="566"/>
        <end position="636"/>
    </location>
</feature>
<dbReference type="Proteomes" id="UP000245629">
    <property type="component" value="Plasmid unnamed1"/>
</dbReference>
<dbReference type="SUPFAM" id="SSF55785">
    <property type="entry name" value="PYP-like sensor domain (PAS domain)"/>
    <property type="match status" value="4"/>
</dbReference>
<dbReference type="AlphaFoldDB" id="A0A2S2CWD3"/>
<name>A0A2S2CWD3_9PROT</name>
<dbReference type="Pfam" id="PF00072">
    <property type="entry name" value="Response_reg"/>
    <property type="match status" value="1"/>
</dbReference>
<dbReference type="SUPFAM" id="SSF55874">
    <property type="entry name" value="ATPase domain of HSP90 chaperone/DNA topoisomerase II/histidine kinase"/>
    <property type="match status" value="1"/>
</dbReference>
<dbReference type="SMART" id="SM00388">
    <property type="entry name" value="HisKA"/>
    <property type="match status" value="1"/>
</dbReference>
<dbReference type="InterPro" id="IPR000700">
    <property type="entry name" value="PAS-assoc_C"/>
</dbReference>
<dbReference type="EMBL" id="CP029356">
    <property type="protein sequence ID" value="AWK88791.1"/>
    <property type="molecule type" value="Genomic_DNA"/>
</dbReference>
<dbReference type="InterPro" id="IPR013655">
    <property type="entry name" value="PAS_fold_3"/>
</dbReference>
<proteinExistence type="predicted"/>
<feature type="modified residue" description="4-aspartylphosphate" evidence="6">
    <location>
        <position position="1113"/>
    </location>
</feature>
<dbReference type="InterPro" id="IPR004358">
    <property type="entry name" value="Sig_transdc_His_kin-like_C"/>
</dbReference>
<dbReference type="SMART" id="SM00448">
    <property type="entry name" value="REC"/>
    <property type="match status" value="1"/>
</dbReference>
<dbReference type="Pfam" id="PF02518">
    <property type="entry name" value="HATPase_c"/>
    <property type="match status" value="1"/>
</dbReference>
<dbReference type="CDD" id="cd00156">
    <property type="entry name" value="REC"/>
    <property type="match status" value="1"/>
</dbReference>
<keyword evidence="4" id="KW-0808">Transferase</keyword>
<evidence type="ECO:0000313" key="13">
    <source>
        <dbReference type="EMBL" id="AWK88791.1"/>
    </source>
</evidence>
<evidence type="ECO:0000256" key="4">
    <source>
        <dbReference type="ARBA" id="ARBA00022679"/>
    </source>
</evidence>
<dbReference type="Pfam" id="PF00512">
    <property type="entry name" value="HisKA"/>
    <property type="match status" value="1"/>
</dbReference>
<feature type="transmembrane region" description="Helical" evidence="8">
    <location>
        <begin position="245"/>
        <end position="265"/>
    </location>
</feature>
<dbReference type="SMART" id="SM00387">
    <property type="entry name" value="HATPase_c"/>
    <property type="match status" value="1"/>
</dbReference>
<dbReference type="FunFam" id="3.30.450.20:FF:000099">
    <property type="entry name" value="Sensory box sensor histidine kinase"/>
    <property type="match status" value="1"/>
</dbReference>
<dbReference type="InterPro" id="IPR000014">
    <property type="entry name" value="PAS"/>
</dbReference>
<dbReference type="OrthoDB" id="7292918at2"/>
<feature type="domain" description="Histidine kinase" evidence="9">
    <location>
        <begin position="827"/>
        <end position="1040"/>
    </location>
</feature>
<dbReference type="CDD" id="cd00082">
    <property type="entry name" value="HisKA"/>
    <property type="match status" value="1"/>
</dbReference>
<evidence type="ECO:0000256" key="6">
    <source>
        <dbReference type="PROSITE-ProRule" id="PRU00169"/>
    </source>
</evidence>
<feature type="region of interest" description="Disordered" evidence="7">
    <location>
        <begin position="1036"/>
        <end position="1057"/>
    </location>
</feature>
<keyword evidence="14" id="KW-1185">Reference proteome</keyword>
<evidence type="ECO:0000259" key="10">
    <source>
        <dbReference type="PROSITE" id="PS50110"/>
    </source>
</evidence>
<dbReference type="PROSITE" id="PS50109">
    <property type="entry name" value="HIS_KIN"/>
    <property type="match status" value="1"/>
</dbReference>